<dbReference type="eggNOG" id="ENOG502SMBV">
    <property type="taxonomic scope" value="Eukaryota"/>
</dbReference>
<name>K0TR52_THAOC</name>
<evidence type="ECO:0000313" key="6">
    <source>
        <dbReference type="EMBL" id="EJK77192.1"/>
    </source>
</evidence>
<dbReference type="InterPro" id="IPR009915">
    <property type="entry name" value="NnrU_dom"/>
</dbReference>
<dbReference type="EMBL" id="AGNL01001195">
    <property type="protein sequence ID" value="EJK77192.1"/>
    <property type="molecule type" value="Genomic_DNA"/>
</dbReference>
<dbReference type="Pfam" id="PF07298">
    <property type="entry name" value="NnrU"/>
    <property type="match status" value="1"/>
</dbReference>
<evidence type="ECO:0000259" key="5">
    <source>
        <dbReference type="Pfam" id="PF07298"/>
    </source>
</evidence>
<gene>
    <name evidence="6" type="ORF">THAOC_00993</name>
</gene>
<keyword evidence="7" id="KW-1185">Reference proteome</keyword>
<evidence type="ECO:0000256" key="3">
    <source>
        <dbReference type="ARBA" id="ARBA00022989"/>
    </source>
</evidence>
<dbReference type="AlphaFoldDB" id="K0TR52"/>
<sequence>MQDAYLLAASFSFGAAIASLFNASPLGLMPGFEGDEDGGAMLRRDDAKKFAARGLTRITRHPLLLPVVPWGLSTAHLTGGKPCDFVFFGGLSAYTILGGEADFQL</sequence>
<comment type="caution">
    <text evidence="6">The sequence shown here is derived from an EMBL/GenBank/DDBJ whole genome shotgun (WGS) entry which is preliminary data.</text>
</comment>
<reference evidence="6 7" key="1">
    <citation type="journal article" date="2012" name="Genome Biol.">
        <title>Genome and low-iron response of an oceanic diatom adapted to chronic iron limitation.</title>
        <authorList>
            <person name="Lommer M."/>
            <person name="Specht M."/>
            <person name="Roy A.S."/>
            <person name="Kraemer L."/>
            <person name="Andreson R."/>
            <person name="Gutowska M.A."/>
            <person name="Wolf J."/>
            <person name="Bergner S.V."/>
            <person name="Schilhabel M.B."/>
            <person name="Klostermeier U.C."/>
            <person name="Beiko R.G."/>
            <person name="Rosenstiel P."/>
            <person name="Hippler M."/>
            <person name="Laroche J."/>
        </authorList>
    </citation>
    <scope>NUCLEOTIDE SEQUENCE [LARGE SCALE GENOMIC DNA]</scope>
    <source>
        <strain evidence="6 7">CCMP1005</strain>
    </source>
</reference>
<accession>K0TR52</accession>
<comment type="subcellular location">
    <subcellularLocation>
        <location evidence="1">Membrane</location>
        <topology evidence="1">Multi-pass membrane protein</topology>
    </subcellularLocation>
</comment>
<protein>
    <recommendedName>
        <fullName evidence="5">NnrU domain-containing protein</fullName>
    </recommendedName>
</protein>
<evidence type="ECO:0000313" key="7">
    <source>
        <dbReference type="Proteomes" id="UP000266841"/>
    </source>
</evidence>
<dbReference type="OrthoDB" id="41527at2759"/>
<evidence type="ECO:0000256" key="2">
    <source>
        <dbReference type="ARBA" id="ARBA00022692"/>
    </source>
</evidence>
<evidence type="ECO:0000256" key="1">
    <source>
        <dbReference type="ARBA" id="ARBA00004141"/>
    </source>
</evidence>
<organism evidence="6 7">
    <name type="scientific">Thalassiosira oceanica</name>
    <name type="common">Marine diatom</name>
    <dbReference type="NCBI Taxonomy" id="159749"/>
    <lineage>
        <taxon>Eukaryota</taxon>
        <taxon>Sar</taxon>
        <taxon>Stramenopiles</taxon>
        <taxon>Ochrophyta</taxon>
        <taxon>Bacillariophyta</taxon>
        <taxon>Coscinodiscophyceae</taxon>
        <taxon>Thalassiosirophycidae</taxon>
        <taxon>Thalassiosirales</taxon>
        <taxon>Thalassiosiraceae</taxon>
        <taxon>Thalassiosira</taxon>
    </lineage>
</organism>
<evidence type="ECO:0000256" key="4">
    <source>
        <dbReference type="ARBA" id="ARBA00023136"/>
    </source>
</evidence>
<dbReference type="Proteomes" id="UP000266841">
    <property type="component" value="Unassembled WGS sequence"/>
</dbReference>
<keyword evidence="2" id="KW-0812">Transmembrane</keyword>
<keyword evidence="4" id="KW-0472">Membrane</keyword>
<keyword evidence="3" id="KW-1133">Transmembrane helix</keyword>
<dbReference type="GO" id="GO:0016020">
    <property type="term" value="C:membrane"/>
    <property type="evidence" value="ECO:0007669"/>
    <property type="project" value="UniProtKB-SubCell"/>
</dbReference>
<feature type="domain" description="NnrU" evidence="5">
    <location>
        <begin position="5"/>
        <end position="98"/>
    </location>
</feature>
<proteinExistence type="predicted"/>